<evidence type="ECO:0000313" key="3">
    <source>
        <dbReference type="Proteomes" id="UP001156873"/>
    </source>
</evidence>
<keyword evidence="3" id="KW-1185">Reference proteome</keyword>
<comment type="caution">
    <text evidence="2">The sequence shown here is derived from an EMBL/GenBank/DDBJ whole genome shotgun (WGS) entry which is preliminary data.</text>
</comment>
<sequence length="308" mass="33574">MTEPPPGDLTDDEQRLRRTLPRPPPLQDVATTGVWIAEWRAEHGPRPGTALHRWLEPRHPGWSRLVACQGRTDVVSAIKAATWFARDGKASPVLHLEADCDAEGLIGPGRDGAAERIGWHELAPHLARLNLATRCNLVLVCTAGAGVAAQLAAATGQRVPCVAVIAPASAIAPAPAQWLISIQRLYRCWQAGQPGLEEASVSLAPMRLEATSMPACVYRHLIAHLLLATRADRQTSDPRGAATAIAPLRGAVPETLPDLQARWQALPRQLQRHWRSLFMADLYPANLVRFDFDARTAAWRILQARGLA</sequence>
<gene>
    <name evidence="2" type="ORF">QFW81_04915</name>
</gene>
<accession>A0ABT6JRP7</accession>
<dbReference type="EMBL" id="JARXRO010000012">
    <property type="protein sequence ID" value="MDH5833267.1"/>
    <property type="molecule type" value="Genomic_DNA"/>
</dbReference>
<dbReference type="Proteomes" id="UP001156873">
    <property type="component" value="Unassembled WGS sequence"/>
</dbReference>
<evidence type="ECO:0000256" key="1">
    <source>
        <dbReference type="SAM" id="MobiDB-lite"/>
    </source>
</evidence>
<reference evidence="2 3" key="1">
    <citation type="submission" date="2023-04" db="EMBL/GenBank/DDBJ databases">
        <title>Luteimonas sp. M1R5S59.</title>
        <authorList>
            <person name="Sun J.-Q."/>
        </authorList>
    </citation>
    <scope>NUCLEOTIDE SEQUENCE [LARGE SCALE GENOMIC DNA]</scope>
    <source>
        <strain evidence="2 3">M1R5S59</strain>
    </source>
</reference>
<name>A0ABT6JRP7_9GAMM</name>
<proteinExistence type="predicted"/>
<feature type="region of interest" description="Disordered" evidence="1">
    <location>
        <begin position="1"/>
        <end position="27"/>
    </location>
</feature>
<evidence type="ECO:0000313" key="2">
    <source>
        <dbReference type="EMBL" id="MDH5833267.1"/>
    </source>
</evidence>
<protein>
    <submittedName>
        <fullName evidence="2">Uncharacterized protein</fullName>
    </submittedName>
</protein>
<organism evidence="2 3">
    <name type="scientific">Luteimonas kalidii</name>
    <dbReference type="NCBI Taxonomy" id="3042025"/>
    <lineage>
        <taxon>Bacteria</taxon>
        <taxon>Pseudomonadati</taxon>
        <taxon>Pseudomonadota</taxon>
        <taxon>Gammaproteobacteria</taxon>
        <taxon>Lysobacterales</taxon>
        <taxon>Lysobacteraceae</taxon>
        <taxon>Luteimonas</taxon>
    </lineage>
</organism>
<dbReference type="RefSeq" id="WP_280577476.1">
    <property type="nucleotide sequence ID" value="NZ_JARXRO010000012.1"/>
</dbReference>